<accession>A0A151MF99</accession>
<protein>
    <submittedName>
        <fullName evidence="1">Uncharacterized protein</fullName>
    </submittedName>
</protein>
<dbReference type="Proteomes" id="UP000050525">
    <property type="component" value="Unassembled WGS sequence"/>
</dbReference>
<comment type="caution">
    <text evidence="1">The sequence shown here is derived from an EMBL/GenBank/DDBJ whole genome shotgun (WGS) entry which is preliminary data.</text>
</comment>
<proteinExistence type="predicted"/>
<dbReference type="AlphaFoldDB" id="A0A151MF99"/>
<reference evidence="1 2" key="1">
    <citation type="journal article" date="2012" name="Genome Biol.">
        <title>Sequencing three crocodilian genomes to illuminate the evolution of archosaurs and amniotes.</title>
        <authorList>
            <person name="St John J.A."/>
            <person name="Braun E.L."/>
            <person name="Isberg S.R."/>
            <person name="Miles L.G."/>
            <person name="Chong A.Y."/>
            <person name="Gongora J."/>
            <person name="Dalzell P."/>
            <person name="Moran C."/>
            <person name="Bed'hom B."/>
            <person name="Abzhanov A."/>
            <person name="Burgess S.C."/>
            <person name="Cooksey A.M."/>
            <person name="Castoe T.A."/>
            <person name="Crawford N.G."/>
            <person name="Densmore L.D."/>
            <person name="Drew J.C."/>
            <person name="Edwards S.V."/>
            <person name="Faircloth B.C."/>
            <person name="Fujita M.K."/>
            <person name="Greenwold M.J."/>
            <person name="Hoffmann F.G."/>
            <person name="Howard J.M."/>
            <person name="Iguchi T."/>
            <person name="Janes D.E."/>
            <person name="Khan S.Y."/>
            <person name="Kohno S."/>
            <person name="de Koning A.J."/>
            <person name="Lance S.L."/>
            <person name="McCarthy F.M."/>
            <person name="McCormack J.E."/>
            <person name="Merchant M.E."/>
            <person name="Peterson D.G."/>
            <person name="Pollock D.D."/>
            <person name="Pourmand N."/>
            <person name="Raney B.J."/>
            <person name="Roessler K.A."/>
            <person name="Sanford J.R."/>
            <person name="Sawyer R.H."/>
            <person name="Schmidt C.J."/>
            <person name="Triplett E.W."/>
            <person name="Tuberville T.D."/>
            <person name="Venegas-Anaya M."/>
            <person name="Howard J.T."/>
            <person name="Jarvis E.D."/>
            <person name="Guillette L.J.Jr."/>
            <person name="Glenn T.C."/>
            <person name="Green R.E."/>
            <person name="Ray D.A."/>
        </authorList>
    </citation>
    <scope>NUCLEOTIDE SEQUENCE [LARGE SCALE GENOMIC DNA]</scope>
    <source>
        <strain evidence="1">KSC_2009_1</strain>
    </source>
</reference>
<name>A0A151MF99_ALLMI</name>
<keyword evidence="2" id="KW-1185">Reference proteome</keyword>
<gene>
    <name evidence="1" type="ORF">Y1Q_0005620</name>
</gene>
<evidence type="ECO:0000313" key="2">
    <source>
        <dbReference type="Proteomes" id="UP000050525"/>
    </source>
</evidence>
<organism evidence="1 2">
    <name type="scientific">Alligator mississippiensis</name>
    <name type="common">American alligator</name>
    <dbReference type="NCBI Taxonomy" id="8496"/>
    <lineage>
        <taxon>Eukaryota</taxon>
        <taxon>Metazoa</taxon>
        <taxon>Chordata</taxon>
        <taxon>Craniata</taxon>
        <taxon>Vertebrata</taxon>
        <taxon>Euteleostomi</taxon>
        <taxon>Archelosauria</taxon>
        <taxon>Archosauria</taxon>
        <taxon>Crocodylia</taxon>
        <taxon>Alligatoridae</taxon>
        <taxon>Alligatorinae</taxon>
        <taxon>Alligator</taxon>
    </lineage>
</organism>
<sequence length="132" mass="13890">MMGNYCSKGIARQEMRGNDGKTGNGCESLKGAMTMCSAFNGGTILPLPFFPATDPSDCKIFRAGTSSTKPVETTLHNGALIMVGISRYHRNTNKLSVSSSLKTLTMNVAPRAAVVAAAASWVGAQIKKCNNS</sequence>
<dbReference type="EMBL" id="AKHW03006215">
    <property type="protein sequence ID" value="KYO23185.1"/>
    <property type="molecule type" value="Genomic_DNA"/>
</dbReference>
<evidence type="ECO:0000313" key="1">
    <source>
        <dbReference type="EMBL" id="KYO23185.1"/>
    </source>
</evidence>